<keyword evidence="1 2" id="KW-0597">Phosphoprotein</keyword>
<dbReference type="InterPro" id="IPR011006">
    <property type="entry name" value="CheY-like_superfamily"/>
</dbReference>
<dbReference type="PANTHER" id="PTHR44591">
    <property type="entry name" value="STRESS RESPONSE REGULATOR PROTEIN 1"/>
    <property type="match status" value="1"/>
</dbReference>
<gene>
    <name evidence="4" type="ordered locus">Psta_0568</name>
</gene>
<reference evidence="4 5" key="1">
    <citation type="journal article" date="2009" name="Stand. Genomic Sci.">
        <title>Complete genome sequence of Pirellula staleyi type strain (ATCC 27377).</title>
        <authorList>
            <person name="Clum A."/>
            <person name="Tindall B.J."/>
            <person name="Sikorski J."/>
            <person name="Ivanova N."/>
            <person name="Mavrommatis K."/>
            <person name="Lucas S."/>
            <person name="Glavina del Rio T."/>
            <person name="Nolan M."/>
            <person name="Chen F."/>
            <person name="Tice H."/>
            <person name="Pitluck S."/>
            <person name="Cheng J.F."/>
            <person name="Chertkov O."/>
            <person name="Brettin T."/>
            <person name="Han C."/>
            <person name="Detter J.C."/>
            <person name="Kuske C."/>
            <person name="Bruce D."/>
            <person name="Goodwin L."/>
            <person name="Ovchinikova G."/>
            <person name="Pati A."/>
            <person name="Mikhailova N."/>
            <person name="Chen A."/>
            <person name="Palaniappan K."/>
            <person name="Land M."/>
            <person name="Hauser L."/>
            <person name="Chang Y.J."/>
            <person name="Jeffries C.D."/>
            <person name="Chain P."/>
            <person name="Rohde M."/>
            <person name="Goker M."/>
            <person name="Bristow J."/>
            <person name="Eisen J.A."/>
            <person name="Markowitz V."/>
            <person name="Hugenholtz P."/>
            <person name="Kyrpides N.C."/>
            <person name="Klenk H.P."/>
            <person name="Lapidus A."/>
        </authorList>
    </citation>
    <scope>NUCLEOTIDE SEQUENCE [LARGE SCALE GENOMIC DNA]</scope>
    <source>
        <strain evidence="5">ATCC 27377 / DSM 6068 / ICPB 4128</strain>
    </source>
</reference>
<dbReference type="STRING" id="530564.Psta_0568"/>
<proteinExistence type="predicted"/>
<evidence type="ECO:0000259" key="3">
    <source>
        <dbReference type="PROSITE" id="PS50110"/>
    </source>
</evidence>
<dbReference type="GO" id="GO:0000160">
    <property type="term" value="P:phosphorelay signal transduction system"/>
    <property type="evidence" value="ECO:0007669"/>
    <property type="project" value="InterPro"/>
</dbReference>
<evidence type="ECO:0000313" key="4">
    <source>
        <dbReference type="EMBL" id="ADB15255.1"/>
    </source>
</evidence>
<sequence>MKLEFPSLLITDDDRDFRTTLCDLFEDRGYHTIEAADGQEALDILERQVVHLLLVDMHMPRLTGLETLHAIRKVDMRMPFILLSAAMDPATEQQARAANAFQVLSKPVRLAEITRAVQLALDQTYGWNPGR</sequence>
<dbReference type="InterPro" id="IPR050595">
    <property type="entry name" value="Bact_response_regulator"/>
</dbReference>
<evidence type="ECO:0000313" key="5">
    <source>
        <dbReference type="Proteomes" id="UP000001887"/>
    </source>
</evidence>
<dbReference type="eggNOG" id="COG2204">
    <property type="taxonomic scope" value="Bacteria"/>
</dbReference>
<dbReference type="EMBL" id="CP001848">
    <property type="protein sequence ID" value="ADB15255.1"/>
    <property type="molecule type" value="Genomic_DNA"/>
</dbReference>
<dbReference type="HOGENOM" id="CLU_000445_69_8_0"/>
<keyword evidence="5" id="KW-1185">Reference proteome</keyword>
<accession>D2R4A7</accession>
<dbReference type="SUPFAM" id="SSF52172">
    <property type="entry name" value="CheY-like"/>
    <property type="match status" value="1"/>
</dbReference>
<feature type="domain" description="Response regulatory" evidence="3">
    <location>
        <begin position="7"/>
        <end position="121"/>
    </location>
</feature>
<dbReference type="OrthoDB" id="280492at2"/>
<dbReference type="PANTHER" id="PTHR44591:SF23">
    <property type="entry name" value="CHEY SUBFAMILY"/>
    <property type="match status" value="1"/>
</dbReference>
<name>D2R4A7_PIRSD</name>
<protein>
    <submittedName>
        <fullName evidence="4">Response regulator receiver protein</fullName>
    </submittedName>
</protein>
<evidence type="ECO:0000256" key="2">
    <source>
        <dbReference type="PROSITE-ProRule" id="PRU00169"/>
    </source>
</evidence>
<dbReference type="CDD" id="cd00156">
    <property type="entry name" value="REC"/>
    <property type="match status" value="1"/>
</dbReference>
<organism evidence="4 5">
    <name type="scientific">Pirellula staleyi (strain ATCC 27377 / DSM 6068 / ICPB 4128)</name>
    <name type="common">Pirella staleyi</name>
    <dbReference type="NCBI Taxonomy" id="530564"/>
    <lineage>
        <taxon>Bacteria</taxon>
        <taxon>Pseudomonadati</taxon>
        <taxon>Planctomycetota</taxon>
        <taxon>Planctomycetia</taxon>
        <taxon>Pirellulales</taxon>
        <taxon>Pirellulaceae</taxon>
        <taxon>Pirellula</taxon>
    </lineage>
</organism>
<dbReference type="AlphaFoldDB" id="D2R4A7"/>
<dbReference type="Proteomes" id="UP000001887">
    <property type="component" value="Chromosome"/>
</dbReference>
<dbReference type="Gene3D" id="3.40.50.2300">
    <property type="match status" value="1"/>
</dbReference>
<feature type="modified residue" description="4-aspartylphosphate" evidence="2">
    <location>
        <position position="56"/>
    </location>
</feature>
<dbReference type="Pfam" id="PF00072">
    <property type="entry name" value="Response_reg"/>
    <property type="match status" value="1"/>
</dbReference>
<dbReference type="SMART" id="SM00448">
    <property type="entry name" value="REC"/>
    <property type="match status" value="1"/>
</dbReference>
<dbReference type="KEGG" id="psl:Psta_0568"/>
<evidence type="ECO:0000256" key="1">
    <source>
        <dbReference type="ARBA" id="ARBA00022553"/>
    </source>
</evidence>
<dbReference type="InterPro" id="IPR001789">
    <property type="entry name" value="Sig_transdc_resp-reg_receiver"/>
</dbReference>
<dbReference type="PROSITE" id="PS50110">
    <property type="entry name" value="RESPONSE_REGULATORY"/>
    <property type="match status" value="1"/>
</dbReference>